<dbReference type="OrthoDB" id="2505969at2759"/>
<reference evidence="2 3" key="1">
    <citation type="journal article" date="2018" name="Evol. Lett.">
        <title>Horizontal gene cluster transfer increased hallucinogenic mushroom diversity.</title>
        <authorList>
            <person name="Reynolds H.T."/>
            <person name="Vijayakumar V."/>
            <person name="Gluck-Thaler E."/>
            <person name="Korotkin H.B."/>
            <person name="Matheny P.B."/>
            <person name="Slot J.C."/>
        </authorList>
    </citation>
    <scope>NUCLEOTIDE SEQUENCE [LARGE SCALE GENOMIC DNA]</scope>
    <source>
        <strain evidence="2 3">2631</strain>
    </source>
</reference>
<dbReference type="InParanoid" id="A0A409XSK4"/>
<dbReference type="AlphaFoldDB" id="A0A409XSK4"/>
<evidence type="ECO:0000313" key="3">
    <source>
        <dbReference type="Proteomes" id="UP000283269"/>
    </source>
</evidence>
<comment type="caution">
    <text evidence="2">The sequence shown here is derived from an EMBL/GenBank/DDBJ whole genome shotgun (WGS) entry which is preliminary data.</text>
</comment>
<protein>
    <recommendedName>
        <fullName evidence="4">CxC1-like cysteine cluster associated with KDZ transposases domain-containing protein</fullName>
    </recommendedName>
</protein>
<sequence length="792" mass="90759">MPKTTGLSKGVKITYGSGLYQQKTKITKANRNQQEIEKEREKHIFEVSERQQLFYSDQPDVEDAAGGAHDVLMYPPDDTDDEWEDEATALNKLPPGEEGFFRSHAGGEVVLQEIMEGMTFSQQYDSRTRRDHVQNRVDAWKHQTHLLTSQYLDWKRLGGSPIINKEASWNLQVISFSYFGFIRDILVPLLKSQHLHSQLIFLRSIDNSDVSAPDSAWMLLHEHYAIFIMLQPHHPPLADQLSSAYNAFLEMKWTIHWRTQDALKHGPDWDQLNICAPCLYKTKNKPLLKFSFLAAMDGNNSLKLVDNSLHWITPEDVDAFKDEVHRKVRLIFNTLASLTIQHQNPSSAPTATPPPSSTQNPASSNVSVSHPTPAGNGEPAVDPLPDIDDDMAWLNINEIDELSQCMNTCIEQWRNAGPEARKKMYALFAVAGIFLAVCQHGHVLVWRTIMKYPLAIVKHLMDTYGHDICLGYDIMCAFVKTLSRSVLGKKKVTFKLHGVVPLFHGHAHNCGCQLCWHPMYTEGVGLEDFKECEQTFCKSNELASVTCLASPYHQHQHIDKHFAFHDQDKHAVSGNFIFQNYHQALNRIASDIPQLAALSVKLKTTGTDYKAYLQAECEHLQALRSEPEMVQKAMDYLKLLTKTEGFKKESNLAADEYKKLNYNIINNGYQKKEIQARTTFTCYKIQEEELTCYEEEHDIDTHWLPDSTVYKEAQKLLVKRSYQCSVDHLKRPIVQRLFELTKLGMNGVGYKLREKINKALKTHIRSLPWTELSHQEVMNYYFGLKRAQEEIV</sequence>
<keyword evidence="3" id="KW-1185">Reference proteome</keyword>
<evidence type="ECO:0000313" key="2">
    <source>
        <dbReference type="EMBL" id="PPQ93691.1"/>
    </source>
</evidence>
<gene>
    <name evidence="2" type="ORF">CVT25_001399</name>
</gene>
<accession>A0A409XSK4</accession>
<evidence type="ECO:0008006" key="4">
    <source>
        <dbReference type="Google" id="ProtNLM"/>
    </source>
</evidence>
<dbReference type="Proteomes" id="UP000283269">
    <property type="component" value="Unassembled WGS sequence"/>
</dbReference>
<dbReference type="Pfam" id="PF18758">
    <property type="entry name" value="KDZ"/>
    <property type="match status" value="1"/>
</dbReference>
<dbReference type="InterPro" id="IPR040521">
    <property type="entry name" value="KDZ"/>
</dbReference>
<organism evidence="2 3">
    <name type="scientific">Psilocybe cyanescens</name>
    <dbReference type="NCBI Taxonomy" id="93625"/>
    <lineage>
        <taxon>Eukaryota</taxon>
        <taxon>Fungi</taxon>
        <taxon>Dikarya</taxon>
        <taxon>Basidiomycota</taxon>
        <taxon>Agaricomycotina</taxon>
        <taxon>Agaricomycetes</taxon>
        <taxon>Agaricomycetidae</taxon>
        <taxon>Agaricales</taxon>
        <taxon>Agaricineae</taxon>
        <taxon>Strophariaceae</taxon>
        <taxon>Psilocybe</taxon>
    </lineage>
</organism>
<name>A0A409XSK4_PSICY</name>
<dbReference type="PANTHER" id="PTHR33096:SF1">
    <property type="entry name" value="CXC1-LIKE CYSTEINE CLUSTER ASSOCIATED WITH KDZ TRANSPOSASES DOMAIN-CONTAINING PROTEIN"/>
    <property type="match status" value="1"/>
</dbReference>
<proteinExistence type="predicted"/>
<dbReference type="PANTHER" id="PTHR33096">
    <property type="entry name" value="CXC2 DOMAIN-CONTAINING PROTEIN"/>
    <property type="match status" value="1"/>
</dbReference>
<dbReference type="EMBL" id="NHYD01000638">
    <property type="protein sequence ID" value="PPQ93691.1"/>
    <property type="molecule type" value="Genomic_DNA"/>
</dbReference>
<evidence type="ECO:0000256" key="1">
    <source>
        <dbReference type="SAM" id="MobiDB-lite"/>
    </source>
</evidence>
<feature type="region of interest" description="Disordered" evidence="1">
    <location>
        <begin position="342"/>
        <end position="382"/>
    </location>
</feature>